<comment type="caution">
    <text evidence="10">The sequence shown here is derived from an EMBL/GenBank/DDBJ whole genome shotgun (WGS) entry which is preliminary data.</text>
</comment>
<evidence type="ECO:0000256" key="7">
    <source>
        <dbReference type="SAM" id="MobiDB-lite"/>
    </source>
</evidence>
<comment type="similarity">
    <text evidence="2">Belongs to the heat shock protein 70 family.</text>
</comment>
<evidence type="ECO:0000256" key="4">
    <source>
        <dbReference type="ARBA" id="ARBA00022741"/>
    </source>
</evidence>
<dbReference type="InterPro" id="IPR029044">
    <property type="entry name" value="Nucleotide-diphossugar_trans"/>
</dbReference>
<evidence type="ECO:0000256" key="2">
    <source>
        <dbReference type="ARBA" id="ARBA00007381"/>
    </source>
</evidence>
<dbReference type="InterPro" id="IPR029048">
    <property type="entry name" value="HSP70_C_sf"/>
</dbReference>
<dbReference type="Pfam" id="PF17132">
    <property type="entry name" value="Glyco_hydro_106"/>
    <property type="match status" value="1"/>
</dbReference>
<dbReference type="PROSITE" id="PS01036">
    <property type="entry name" value="HSP70_3"/>
    <property type="match status" value="1"/>
</dbReference>
<dbReference type="Gene3D" id="3.30.420.40">
    <property type="match status" value="2"/>
</dbReference>
<organism evidence="10 11">
    <name type="scientific">Aspergillus arachidicola</name>
    <dbReference type="NCBI Taxonomy" id="656916"/>
    <lineage>
        <taxon>Eukaryota</taxon>
        <taxon>Fungi</taxon>
        <taxon>Dikarya</taxon>
        <taxon>Ascomycota</taxon>
        <taxon>Pezizomycotina</taxon>
        <taxon>Eurotiomycetes</taxon>
        <taxon>Eurotiomycetidae</taxon>
        <taxon>Eurotiales</taxon>
        <taxon>Aspergillaceae</taxon>
        <taxon>Aspergillus</taxon>
        <taxon>Aspergillus subgen. Circumdati</taxon>
    </lineage>
</organism>
<reference evidence="10 11" key="1">
    <citation type="submission" date="2017-05" db="EMBL/GenBank/DDBJ databases">
        <title>Genome sequence for an aflatoxigenic pathogen of Argentinian peanut, Aspergillus arachidicola.</title>
        <authorList>
            <person name="Moore G."/>
            <person name="Beltz S.B."/>
            <person name="Mack B.M."/>
        </authorList>
    </citation>
    <scope>NUCLEOTIDE SEQUENCE [LARGE SCALE GENOMIC DNA]</scope>
    <source>
        <strain evidence="10 11">CBS 117610</strain>
    </source>
</reference>
<feature type="transmembrane region" description="Helical" evidence="8">
    <location>
        <begin position="1446"/>
        <end position="1469"/>
    </location>
</feature>
<dbReference type="Gene3D" id="1.20.1270.10">
    <property type="match status" value="1"/>
</dbReference>
<dbReference type="FunFam" id="3.30.30.30:FF:000002">
    <property type="entry name" value="Heat shock 70 kDa protein 4"/>
    <property type="match status" value="1"/>
</dbReference>
<evidence type="ECO:0000256" key="1">
    <source>
        <dbReference type="ARBA" id="ARBA00004496"/>
    </source>
</evidence>
<dbReference type="PANTHER" id="PTHR45639">
    <property type="entry name" value="HSC70CB, ISOFORM G-RELATED"/>
    <property type="match status" value="1"/>
</dbReference>
<evidence type="ECO:0000313" key="10">
    <source>
        <dbReference type="EMBL" id="PIG86852.1"/>
    </source>
</evidence>
<dbReference type="SUPFAM" id="SSF100934">
    <property type="entry name" value="Heat shock protein 70kD (HSP70), C-terminal subdomain"/>
    <property type="match status" value="1"/>
</dbReference>
<dbReference type="Proteomes" id="UP000231358">
    <property type="component" value="Unassembled WGS sequence"/>
</dbReference>
<dbReference type="Gene3D" id="3.30.30.30">
    <property type="match status" value="1"/>
</dbReference>
<evidence type="ECO:0000256" key="3">
    <source>
        <dbReference type="ARBA" id="ARBA00022490"/>
    </source>
</evidence>
<dbReference type="InterPro" id="IPR029047">
    <property type="entry name" value="HSP70_peptide-bd_sf"/>
</dbReference>
<dbReference type="PRINTS" id="PR00301">
    <property type="entry name" value="HEATSHOCK70"/>
</dbReference>
<dbReference type="Gene3D" id="2.60.120.260">
    <property type="entry name" value="Galactose-binding domain-like"/>
    <property type="match status" value="1"/>
</dbReference>
<evidence type="ECO:0000256" key="9">
    <source>
        <dbReference type="SAM" id="SignalP"/>
    </source>
</evidence>
<dbReference type="InterPro" id="IPR018181">
    <property type="entry name" value="Heat_shock_70_CS"/>
</dbReference>
<evidence type="ECO:0000313" key="11">
    <source>
        <dbReference type="Proteomes" id="UP000231358"/>
    </source>
</evidence>
<dbReference type="Gene3D" id="3.90.550.10">
    <property type="entry name" value="Spore Coat Polysaccharide Biosynthesis Protein SpsA, Chain A"/>
    <property type="match status" value="1"/>
</dbReference>
<dbReference type="STRING" id="656916.A0A2G7G207"/>
<keyword evidence="8" id="KW-0472">Membrane</keyword>
<dbReference type="GO" id="GO:0140662">
    <property type="term" value="F:ATP-dependent protein folding chaperone"/>
    <property type="evidence" value="ECO:0007669"/>
    <property type="project" value="InterPro"/>
</dbReference>
<evidence type="ECO:0000256" key="8">
    <source>
        <dbReference type="SAM" id="Phobius"/>
    </source>
</evidence>
<comment type="subcellular location">
    <subcellularLocation>
        <location evidence="1">Cytoplasm</location>
    </subcellularLocation>
</comment>
<keyword evidence="8" id="KW-0812">Transmembrane</keyword>
<dbReference type="Gene3D" id="2.60.34.10">
    <property type="entry name" value="Substrate Binding Domain Of DNAk, Chain A, domain 1"/>
    <property type="match status" value="1"/>
</dbReference>
<keyword evidence="11" id="KW-1185">Reference proteome</keyword>
<feature type="transmembrane region" description="Helical" evidence="8">
    <location>
        <begin position="1038"/>
        <end position="1060"/>
    </location>
</feature>
<dbReference type="Pfam" id="PF00012">
    <property type="entry name" value="HSP70"/>
    <property type="match status" value="1"/>
</dbReference>
<keyword evidence="6" id="KW-0346">Stress response</keyword>
<accession>A0A2G7G207</accession>
<keyword evidence="3" id="KW-0963">Cytoplasm</keyword>
<protein>
    <submittedName>
        <fullName evidence="10">Uncharacterized protein</fullName>
    </submittedName>
</protein>
<dbReference type="SUPFAM" id="SSF49785">
    <property type="entry name" value="Galactose-binding domain-like"/>
    <property type="match status" value="1"/>
</dbReference>
<evidence type="ECO:0000256" key="6">
    <source>
        <dbReference type="ARBA" id="ARBA00023016"/>
    </source>
</evidence>
<proteinExistence type="inferred from homology"/>
<evidence type="ECO:0000256" key="5">
    <source>
        <dbReference type="ARBA" id="ARBA00022840"/>
    </source>
</evidence>
<sequence>MQTHLLCLAALLLPQYGLAVDDQVGAKIDYGTFENPAARVRPRFRYWLPDASVDPTIVQKNIKDAGANGAGGVEFLPYYDYGNVVPGADWVTYGFGTPAFVDIFKAALQAHKDAGLVMDFPLGPNQGQGVPASPGDEGLQWDLSTASVAVPLNGSFHGQLPGWGTGELVALVSAQVLSSRNISNPTESLIPGSEVQPTATQYVLRNSTLQEWSQNVTSTGELSLSFPKTGGQGYRLFAFYQHQTLHQNVPSTSNVSGTIFNGGSYAVDHFSAKGAETVTRFWDEYILEDEIKEMLVAVGNYGWEDSMEITANVSWTPDLPNIFQKKHGYSIKKYLPLIIYKNNNIGLQTTAPGTVQCLLDTPDQGSGYINDYRAALGEGYRAYLEGLTQWVNDMDLQYSSQVGYNLNLDVLAHVPDVNAPECESLAFGDSIDGYRQFVGPAALAGKRVISNEMGAVNYQAFHHPVTALLWEIARAIAGGVNQFVLHGHTFSGNYVGTTWPGNTPFHFLFSELYSEKQPSWNHGFSEALNYVARLQYTQQKGQPKFDIAIYNKDSATDAQFGTIYNETDLIEEGFTYVYLSPDNFALPQARVSNGTLAPDGPGFRAMVIPSSGNLTIDAVRDIKKFARNGLPVILSGGLPNAFYTGDGNTSSLVKEISSLKEVQNVHNVSPGQASKVLQSLGIAPRVQVQTNGTWYSTWRSDADGVDYLFVLGDTVDTAGNLTVATTKRPYFFDLWTGSQTPVLEYQQSSGRTVVPLHLAANQTTILGFRGTTSNTSLHATQVPSSVIGYNYGNRTNKVQLHVSSGSTDQTLSLSNGKTISQLTTKDPAPAYQLTNWTLTVEHWERPDNLSDASIIAVKHNTTHELTSLISWQDIPSIANVSGVGYYTTTIPWPPTTNTADGAYLFLPQTPNAARVYINGHRLPAFDFQTPKLDLSAYLVSGENELTVEVPSTMWNYLRTMLDELYSAGSLPALEGSGPDPVDNGLIGVVFQKAENWSIKVLAVTMMIIFTALRGIFLPIMVVTLPLPPQLTQNYPHEFVFFLHWFAFWTFSALLIIPWLFCVHRLVTSSIGRTQRIKEVLDDRTAPKTVIVMPVYKENPAVLIKAINSVVDSDYPSNCIHVFLSYDGVNIDEPYLRVIHHLGIPISLDTYPQSIDVTYRGARITVSRFKHGGKRHCQKLTFKLINQVYEEYNRKHDDLFMLFIDSDCILDRLCLQNFMYDMELKPGSKHNMLAMTGIITSTTEKNSLITVLQDLEYIHGQLFERSVESGCGAVTCLPGALTILRFSAFRKMAKHYFADKAEQCEDLFDYAKCHLGEDRWLTHLFMIGAKERYQIQMCTSAFCKTEAAQTFRTLLKQRRRWFLGYITNEACMLTDVRLWRRYHFLCLVRLMQNTIRTTALLFFVQVLALMTTSSRVVDLPIGFIAISLGLNYVLMFYFGIRLKRYKAWLYPLMFVLNPFFNWLYMVYGIFTAGQRTWGGPRADAAKADEHTSPEEAVEQARVQGDELNVMVDTFRAKADKKGCSNRASEQIDRRLSGLPGHRRSYISNHDEAMVPLASLMASPLDVPRIGLHPNCSSDSAVTDSSSGSISLPLDVESLMNEEDRAKRSMALQAQELTSSLQQFAASSDDSDIHTQGPARLQSESPETHIASEQSRGAPAFASVQKDDTVHCIPLRPPQGALQSTYPHQSDHQRSSNRSTPSLVSFDNKCRYLGEAAKTRETSNLKNTVANLKRLIGRSFSDPDVQIEQSFNTATLCDVNGQAGVEVNFRQQKQKFSATQLVAMYLTKIRDITANELQIPVSDVTISVPAWFTDVQRRAMLDAGEIAGLKVLRLINDTTATALGYGITKLDLPGPEEKPRRVMFVDIGHSDYTASIVEFRKGELNVKATACDRHFGGRNFDLALTEHFAEEFKEKFKIDVRKNAKAWARTLAAAEKMKKVLSANPAAPMSIESLMEDVDVRAIVKREELETMVQPLLERVLVPIEQALAEAKLKPEDIDSIEMVGGCTRVPSIKEAVAKFFGKNLSFTLNQDEAIARGCAFSCAILSPVFRVRDFSVHDIVNYPIEFTWEQSADIPDEDTSLTVFGRGNVMPSTKILTFYRKQPFDLEARYANPEELPGKTDPWVGRFSVKGVKADANDDFMICKLKARLNLHGILNVESGYYVEDMEVEEPVEEDADAMDTDAKGDEQPKKTRKVKKQVRKGDLPIVAGTPAIEPSTIAETDEKKNELETTIYDMRDRKYGRYARFLEDEAKKQAFDDKLDELENWLYDDEGGADTTLDVYAGKLQEIKKLVQPFEETLEDERQQALAEELAKKRAEEEAKRAAEEQAKKAAAAAMNFEERNETMPDAPAQEEAPAGDKQ</sequence>
<dbReference type="GO" id="GO:0005634">
    <property type="term" value="C:nucleus"/>
    <property type="evidence" value="ECO:0007669"/>
    <property type="project" value="TreeGrafter"/>
</dbReference>
<dbReference type="SUPFAM" id="SSF53448">
    <property type="entry name" value="Nucleotide-diphospho-sugar transferases"/>
    <property type="match status" value="1"/>
</dbReference>
<dbReference type="GO" id="GO:0005524">
    <property type="term" value="F:ATP binding"/>
    <property type="evidence" value="ECO:0007669"/>
    <property type="project" value="UniProtKB-KW"/>
</dbReference>
<feature type="region of interest" description="Disordered" evidence="7">
    <location>
        <begin position="2301"/>
        <end position="2359"/>
    </location>
</feature>
<dbReference type="GO" id="GO:0005829">
    <property type="term" value="C:cytosol"/>
    <property type="evidence" value="ECO:0007669"/>
    <property type="project" value="TreeGrafter"/>
</dbReference>
<gene>
    <name evidence="10" type="ORF">AARAC_008986</name>
</gene>
<dbReference type="Gene3D" id="3.90.640.10">
    <property type="entry name" value="Actin, Chain A, domain 4"/>
    <property type="match status" value="1"/>
</dbReference>
<dbReference type="Pfam" id="PF03142">
    <property type="entry name" value="Chitin_synth_2"/>
    <property type="match status" value="1"/>
</dbReference>
<keyword evidence="9" id="KW-0732">Signal</keyword>
<dbReference type="InterPro" id="IPR013126">
    <property type="entry name" value="Hsp_70_fam"/>
</dbReference>
<feature type="compositionally biased region" description="Basic and acidic residues" evidence="7">
    <location>
        <begin position="2180"/>
        <end position="2189"/>
    </location>
</feature>
<dbReference type="InterPro" id="IPR043129">
    <property type="entry name" value="ATPase_NBD"/>
</dbReference>
<feature type="region of interest" description="Disordered" evidence="7">
    <location>
        <begin position="2171"/>
        <end position="2193"/>
    </location>
</feature>
<dbReference type="FunFam" id="2.60.34.10:FF:000011">
    <property type="entry name" value="Heat shock protein hsp88"/>
    <property type="match status" value="1"/>
</dbReference>
<dbReference type="PANTHER" id="PTHR45639:SF4">
    <property type="entry name" value="HSC70CB, ISOFORM G"/>
    <property type="match status" value="1"/>
</dbReference>
<keyword evidence="4" id="KW-0547">Nucleotide-binding</keyword>
<keyword evidence="5" id="KW-0067">ATP-binding</keyword>
<feature type="signal peptide" evidence="9">
    <location>
        <begin position="1"/>
        <end position="19"/>
    </location>
</feature>
<feature type="chain" id="PRO_5013869563" evidence="9">
    <location>
        <begin position="20"/>
        <end position="2359"/>
    </location>
</feature>
<dbReference type="SUPFAM" id="SSF100920">
    <property type="entry name" value="Heat shock protein 70kD (HSP70), peptide-binding domain"/>
    <property type="match status" value="1"/>
</dbReference>
<dbReference type="FunFam" id="3.90.640.10:FF:000004">
    <property type="entry name" value="Heat shock 70 kDa protein 4"/>
    <property type="match status" value="1"/>
</dbReference>
<name>A0A2G7G207_9EURO</name>
<feature type="transmembrane region" description="Helical" evidence="8">
    <location>
        <begin position="1422"/>
        <end position="1439"/>
    </location>
</feature>
<feature type="compositionally biased region" description="Basic and acidic residues" evidence="7">
    <location>
        <begin position="2309"/>
        <end position="2328"/>
    </location>
</feature>
<dbReference type="InterPro" id="IPR008979">
    <property type="entry name" value="Galactose-bd-like_sf"/>
</dbReference>
<dbReference type="SUPFAM" id="SSF53067">
    <property type="entry name" value="Actin-like ATPase domain"/>
    <property type="match status" value="2"/>
</dbReference>
<dbReference type="EMBL" id="NEXV01000219">
    <property type="protein sequence ID" value="PIG86852.1"/>
    <property type="molecule type" value="Genomic_DNA"/>
</dbReference>
<keyword evidence="8" id="KW-1133">Transmembrane helix</keyword>
<feature type="region of interest" description="Disordered" evidence="7">
    <location>
        <begin position="1618"/>
        <end position="1701"/>
    </location>
</feature>